<protein>
    <recommendedName>
        <fullName evidence="7">G-protein coupled receptors family 1 profile domain-containing protein</fullName>
    </recommendedName>
</protein>
<feature type="domain" description="G-protein coupled receptors family 1 profile" evidence="7">
    <location>
        <begin position="99"/>
        <end position="197"/>
    </location>
</feature>
<feature type="transmembrane region" description="Helical" evidence="6">
    <location>
        <begin position="129"/>
        <end position="152"/>
    </location>
</feature>
<dbReference type="InterPro" id="IPR017452">
    <property type="entry name" value="GPCR_Rhodpsn_7TM"/>
</dbReference>
<evidence type="ECO:0000259" key="7">
    <source>
        <dbReference type="PROSITE" id="PS50262"/>
    </source>
</evidence>
<dbReference type="AlphaFoldDB" id="A0AAE1D358"/>
<comment type="subcellular location">
    <subcellularLocation>
        <location evidence="1">Membrane</location>
    </subcellularLocation>
</comment>
<dbReference type="GO" id="GO:0008528">
    <property type="term" value="F:G protein-coupled peptide receptor activity"/>
    <property type="evidence" value="ECO:0007669"/>
    <property type="project" value="InterPro"/>
</dbReference>
<name>A0AAE1D358_9GAST</name>
<gene>
    <name evidence="8" type="ORF">RRG08_016549</name>
</gene>
<evidence type="ECO:0000256" key="2">
    <source>
        <dbReference type="ARBA" id="ARBA00022692"/>
    </source>
</evidence>
<dbReference type="SUPFAM" id="SSF81321">
    <property type="entry name" value="Family A G protein-coupled receptor-like"/>
    <property type="match status" value="1"/>
</dbReference>
<keyword evidence="9" id="KW-1185">Reference proteome</keyword>
<dbReference type="Proteomes" id="UP001283361">
    <property type="component" value="Unassembled WGS sequence"/>
</dbReference>
<comment type="caution">
    <text evidence="8">The sequence shown here is derived from an EMBL/GenBank/DDBJ whole genome shotgun (WGS) entry which is preliminary data.</text>
</comment>
<evidence type="ECO:0000256" key="4">
    <source>
        <dbReference type="ARBA" id="ARBA00023136"/>
    </source>
</evidence>
<dbReference type="Pfam" id="PF10324">
    <property type="entry name" value="7TM_GPCR_Srw"/>
    <property type="match status" value="1"/>
</dbReference>
<keyword evidence="3 6" id="KW-1133">Transmembrane helix</keyword>
<organism evidence="8 9">
    <name type="scientific">Elysia crispata</name>
    <name type="common">lettuce slug</name>
    <dbReference type="NCBI Taxonomy" id="231223"/>
    <lineage>
        <taxon>Eukaryota</taxon>
        <taxon>Metazoa</taxon>
        <taxon>Spiralia</taxon>
        <taxon>Lophotrochozoa</taxon>
        <taxon>Mollusca</taxon>
        <taxon>Gastropoda</taxon>
        <taxon>Heterobranchia</taxon>
        <taxon>Euthyneura</taxon>
        <taxon>Panpulmonata</taxon>
        <taxon>Sacoglossa</taxon>
        <taxon>Placobranchoidea</taxon>
        <taxon>Plakobranchidae</taxon>
        <taxon>Elysia</taxon>
    </lineage>
</organism>
<dbReference type="PROSITE" id="PS50262">
    <property type="entry name" value="G_PROTEIN_RECEP_F1_2"/>
    <property type="match status" value="1"/>
</dbReference>
<evidence type="ECO:0000256" key="5">
    <source>
        <dbReference type="SAM" id="MobiDB-lite"/>
    </source>
</evidence>
<evidence type="ECO:0000256" key="3">
    <source>
        <dbReference type="ARBA" id="ARBA00022989"/>
    </source>
</evidence>
<feature type="region of interest" description="Disordered" evidence="5">
    <location>
        <begin position="81"/>
        <end position="117"/>
    </location>
</feature>
<evidence type="ECO:0000256" key="6">
    <source>
        <dbReference type="SAM" id="Phobius"/>
    </source>
</evidence>
<evidence type="ECO:0000256" key="1">
    <source>
        <dbReference type="ARBA" id="ARBA00004370"/>
    </source>
</evidence>
<accession>A0AAE1D358</accession>
<dbReference type="InterPro" id="IPR019427">
    <property type="entry name" value="7TM_GPCR_serpentine_rcpt_Srw"/>
</dbReference>
<dbReference type="EMBL" id="JAWDGP010005710">
    <property type="protein sequence ID" value="KAK3753534.1"/>
    <property type="molecule type" value="Genomic_DNA"/>
</dbReference>
<feature type="transmembrane region" description="Helical" evidence="6">
    <location>
        <begin position="172"/>
        <end position="200"/>
    </location>
</feature>
<keyword evidence="4 6" id="KW-0472">Membrane</keyword>
<feature type="compositionally biased region" description="Basic and acidic residues" evidence="5">
    <location>
        <begin position="96"/>
        <end position="110"/>
    </location>
</feature>
<reference evidence="8" key="1">
    <citation type="journal article" date="2023" name="G3 (Bethesda)">
        <title>A reference genome for the long-term kleptoplast-retaining sea slug Elysia crispata morphotype clarki.</title>
        <authorList>
            <person name="Eastman K.E."/>
            <person name="Pendleton A.L."/>
            <person name="Shaikh M.A."/>
            <person name="Suttiyut T."/>
            <person name="Ogas R."/>
            <person name="Tomko P."/>
            <person name="Gavelis G."/>
            <person name="Widhalm J.R."/>
            <person name="Wisecaver J.H."/>
        </authorList>
    </citation>
    <scope>NUCLEOTIDE SEQUENCE</scope>
    <source>
        <strain evidence="8">ECLA1</strain>
    </source>
</reference>
<sequence>MENSDFLQNRTLSNVSTTAASLDLRAIFAKLPFRNAYYEVNSSISGDKKEVCNAQTSEQQKTLPCTENVINNDLLNSDQIDSSKLYPNETNGQAPTKDRALKPKSSERKKVVSTPSRGKQVLSSKEAQVVRSVILVACVFVTCQAPFMAYSLARRIESQFDDGVAGGVSRYIYLFSLCSTISTIFAMINASVNIVVYYNFNSRYRSCMKSLRKRK</sequence>
<dbReference type="GO" id="GO:0016020">
    <property type="term" value="C:membrane"/>
    <property type="evidence" value="ECO:0007669"/>
    <property type="project" value="UniProtKB-SubCell"/>
</dbReference>
<evidence type="ECO:0000313" key="9">
    <source>
        <dbReference type="Proteomes" id="UP001283361"/>
    </source>
</evidence>
<proteinExistence type="predicted"/>
<keyword evidence="2 6" id="KW-0812">Transmembrane</keyword>
<evidence type="ECO:0000313" key="8">
    <source>
        <dbReference type="EMBL" id="KAK3753534.1"/>
    </source>
</evidence>
<dbReference type="Gene3D" id="1.20.1070.10">
    <property type="entry name" value="Rhodopsin 7-helix transmembrane proteins"/>
    <property type="match status" value="1"/>
</dbReference>